<dbReference type="GO" id="GO:0051453">
    <property type="term" value="P:regulation of intracellular pH"/>
    <property type="evidence" value="ECO:0007669"/>
    <property type="project" value="TreeGrafter"/>
</dbReference>
<comment type="subcellular location">
    <subcellularLocation>
        <location evidence="1">Cell membrane</location>
        <topology evidence="1">Multi-pass membrane protein</topology>
    </subcellularLocation>
</comment>
<keyword evidence="6" id="KW-0915">Sodium</keyword>
<dbReference type="InterPro" id="IPR006153">
    <property type="entry name" value="Cation/H_exchanger_TM"/>
</dbReference>
<evidence type="ECO:0000256" key="5">
    <source>
        <dbReference type="ARBA" id="ARBA00022989"/>
    </source>
</evidence>
<keyword evidence="7" id="KW-0406">Ion transport</keyword>
<proteinExistence type="predicted"/>
<feature type="transmembrane region" description="Helical" evidence="11">
    <location>
        <begin position="267"/>
        <end position="289"/>
    </location>
</feature>
<dbReference type="Proteomes" id="UP000253918">
    <property type="component" value="Unassembled WGS sequence"/>
</dbReference>
<keyword evidence="10" id="KW-0175">Coiled coil</keyword>
<evidence type="ECO:0000313" key="13">
    <source>
        <dbReference type="EMBL" id="RDE05170.1"/>
    </source>
</evidence>
<keyword evidence="9" id="KW-0739">Sodium transport</keyword>
<dbReference type="InterPro" id="IPR018422">
    <property type="entry name" value="Cation/H_exchanger_CPA1"/>
</dbReference>
<evidence type="ECO:0000259" key="12">
    <source>
        <dbReference type="Pfam" id="PF00999"/>
    </source>
</evidence>
<dbReference type="PANTHER" id="PTHR10110:SF86">
    <property type="entry name" value="SODIUM_HYDROGEN EXCHANGER 7"/>
    <property type="match status" value="1"/>
</dbReference>
<dbReference type="RefSeq" id="WP_114687241.1">
    <property type="nucleotide sequence ID" value="NZ_QQNB01000002.1"/>
</dbReference>
<dbReference type="GO" id="GO:0015385">
    <property type="term" value="F:sodium:proton antiporter activity"/>
    <property type="evidence" value="ECO:0007669"/>
    <property type="project" value="InterPro"/>
</dbReference>
<evidence type="ECO:0000256" key="10">
    <source>
        <dbReference type="SAM" id="Coils"/>
    </source>
</evidence>
<evidence type="ECO:0000256" key="6">
    <source>
        <dbReference type="ARBA" id="ARBA00023053"/>
    </source>
</evidence>
<feature type="transmembrane region" description="Helical" evidence="11">
    <location>
        <begin position="83"/>
        <end position="104"/>
    </location>
</feature>
<evidence type="ECO:0000256" key="9">
    <source>
        <dbReference type="ARBA" id="ARBA00023201"/>
    </source>
</evidence>
<protein>
    <submittedName>
        <fullName evidence="13">Sodium:proton antiporter</fullName>
    </submittedName>
</protein>
<sequence>MSFFETLLALLLVAIVLLQVSRRLSLPYPAMLAAAGVAVALVPGVPTIAIDPQTALALFIAPILLDAAFDFPASAVAHLWRPLFALAVLATALTAGCVAVLGWAVAGLPFAAALALGAVVAPPDAAAATAVIANLSLPHRTTAVLKGESLMNDAMALLLFTAAVEVQGHGTIDGRIALELGLAAPGGILLGLGLALIYRPLSRYVAGTLGGNLLQFVNTFWVWILAERLHLSGVLCVVAFGMAIAWRQPEQANPRDRVHSYAVWETVVFLLNVLAFLLMGLQAKVIVFAMPPSRLWNAASFAAMIVPTVIVVRLAWVMAYNRLSARFAVLRGDYEPSSLAQGFLVGWSGMRGLVTVATAFALPQDFPQRDLIVLTAFAVVLATLVLQGITLAPLIRWLRLDQAEDRDREMGEARHALVAAARSALQPAQGEQAETLRRFYAAEGAALDRQEDREARQRFRALGRDAVRAQRRQLEELRHRHAIGEDTYEQLQEELDWRELSLMDAQDRRIEEN</sequence>
<evidence type="ECO:0000256" key="11">
    <source>
        <dbReference type="SAM" id="Phobius"/>
    </source>
</evidence>
<gene>
    <name evidence="13" type="ORF">DVW87_07785</name>
</gene>
<dbReference type="GO" id="GO:0098719">
    <property type="term" value="P:sodium ion import across plasma membrane"/>
    <property type="evidence" value="ECO:0007669"/>
    <property type="project" value="TreeGrafter"/>
</dbReference>
<name>A0A369VVH2_9SPHN</name>
<evidence type="ECO:0000313" key="14">
    <source>
        <dbReference type="Proteomes" id="UP000253918"/>
    </source>
</evidence>
<evidence type="ECO:0000256" key="7">
    <source>
        <dbReference type="ARBA" id="ARBA00023065"/>
    </source>
</evidence>
<keyword evidence="5 11" id="KW-1133">Transmembrane helix</keyword>
<dbReference type="EMBL" id="QQNB01000002">
    <property type="protein sequence ID" value="RDE05170.1"/>
    <property type="molecule type" value="Genomic_DNA"/>
</dbReference>
<keyword evidence="14" id="KW-1185">Reference proteome</keyword>
<reference evidence="13 14" key="1">
    <citation type="submission" date="2018-07" db="EMBL/GenBank/DDBJ databases">
        <title>a novel species of Sphingomonas isolated from the rhizosphere soil of Araceae plant.</title>
        <authorList>
            <person name="Zhiyong W."/>
            <person name="Qinglan Z."/>
            <person name="Zhiwei F."/>
            <person name="Ding X."/>
            <person name="Gejiao W."/>
            <person name="Shixue Z."/>
        </authorList>
    </citation>
    <scope>NUCLEOTIDE SEQUENCE [LARGE SCALE GENOMIC DNA]</scope>
    <source>
        <strain evidence="13 14">WZY 27</strain>
    </source>
</reference>
<feature type="coiled-coil region" evidence="10">
    <location>
        <begin position="474"/>
        <end position="508"/>
    </location>
</feature>
<evidence type="ECO:0000256" key="8">
    <source>
        <dbReference type="ARBA" id="ARBA00023136"/>
    </source>
</evidence>
<evidence type="ECO:0000256" key="2">
    <source>
        <dbReference type="ARBA" id="ARBA00022448"/>
    </source>
</evidence>
<evidence type="ECO:0000256" key="4">
    <source>
        <dbReference type="ARBA" id="ARBA00022692"/>
    </source>
</evidence>
<dbReference type="AlphaFoldDB" id="A0A369VVH2"/>
<keyword evidence="2" id="KW-0813">Transport</keyword>
<comment type="caution">
    <text evidence="13">The sequence shown here is derived from an EMBL/GenBank/DDBJ whole genome shotgun (WGS) entry which is preliminary data.</text>
</comment>
<organism evidence="13 14">
    <name type="scientific">Sphingomonas aracearum</name>
    <dbReference type="NCBI Taxonomy" id="2283317"/>
    <lineage>
        <taxon>Bacteria</taxon>
        <taxon>Pseudomonadati</taxon>
        <taxon>Pseudomonadota</taxon>
        <taxon>Alphaproteobacteria</taxon>
        <taxon>Sphingomonadales</taxon>
        <taxon>Sphingomonadaceae</taxon>
        <taxon>Sphingomonas</taxon>
    </lineage>
</organism>
<accession>A0A369VVH2</accession>
<dbReference type="GO" id="GO:0015386">
    <property type="term" value="F:potassium:proton antiporter activity"/>
    <property type="evidence" value="ECO:0007669"/>
    <property type="project" value="TreeGrafter"/>
</dbReference>
<dbReference type="Gene3D" id="6.10.140.1330">
    <property type="match status" value="1"/>
</dbReference>
<feature type="domain" description="Cation/H+ exchanger transmembrane" evidence="12">
    <location>
        <begin position="11"/>
        <end position="397"/>
    </location>
</feature>
<dbReference type="GO" id="GO:0005886">
    <property type="term" value="C:plasma membrane"/>
    <property type="evidence" value="ECO:0007669"/>
    <property type="project" value="UniProtKB-SubCell"/>
</dbReference>
<evidence type="ECO:0000256" key="3">
    <source>
        <dbReference type="ARBA" id="ARBA00022475"/>
    </source>
</evidence>
<feature type="transmembrane region" description="Helical" evidence="11">
    <location>
        <begin position="339"/>
        <end position="360"/>
    </location>
</feature>
<keyword evidence="3" id="KW-1003">Cell membrane</keyword>
<dbReference type="OrthoDB" id="9809206at2"/>
<feature type="transmembrane region" description="Helical" evidence="11">
    <location>
        <begin position="54"/>
        <end position="71"/>
    </location>
</feature>
<feature type="transmembrane region" description="Helical" evidence="11">
    <location>
        <begin position="229"/>
        <end position="246"/>
    </location>
</feature>
<keyword evidence="4 11" id="KW-0812">Transmembrane</keyword>
<feature type="transmembrane region" description="Helical" evidence="11">
    <location>
        <begin position="295"/>
        <end position="318"/>
    </location>
</feature>
<dbReference type="Pfam" id="PF00999">
    <property type="entry name" value="Na_H_Exchanger"/>
    <property type="match status" value="1"/>
</dbReference>
<evidence type="ECO:0000256" key="1">
    <source>
        <dbReference type="ARBA" id="ARBA00004651"/>
    </source>
</evidence>
<dbReference type="PANTHER" id="PTHR10110">
    <property type="entry name" value="SODIUM/HYDROGEN EXCHANGER"/>
    <property type="match status" value="1"/>
</dbReference>
<feature type="transmembrane region" description="Helical" evidence="11">
    <location>
        <begin position="176"/>
        <end position="197"/>
    </location>
</feature>
<feature type="transmembrane region" description="Helical" evidence="11">
    <location>
        <begin position="204"/>
        <end position="223"/>
    </location>
</feature>
<feature type="transmembrane region" description="Helical" evidence="11">
    <location>
        <begin position="372"/>
        <end position="398"/>
    </location>
</feature>
<keyword evidence="8 11" id="KW-0472">Membrane</keyword>